<keyword evidence="5" id="KW-1185">Reference proteome</keyword>
<dbReference type="EMBL" id="CP029684">
    <property type="protein sequence ID" value="QAS69803.1"/>
    <property type="molecule type" value="Genomic_DNA"/>
</dbReference>
<dbReference type="PANTHER" id="PTHR14239">
    <property type="entry name" value="DUDULIN-RELATED"/>
    <property type="match status" value="1"/>
</dbReference>
<dbReference type="Pfam" id="PF03807">
    <property type="entry name" value="F420_oxidored"/>
    <property type="match status" value="1"/>
</dbReference>
<dbReference type="Proteomes" id="UP001167919">
    <property type="component" value="Unassembled WGS sequence"/>
</dbReference>
<organism evidence="3 6">
    <name type="scientific">Oenococcus sicerae</name>
    <dbReference type="NCBI Taxonomy" id="2203724"/>
    <lineage>
        <taxon>Bacteria</taxon>
        <taxon>Bacillati</taxon>
        <taxon>Bacillota</taxon>
        <taxon>Bacilli</taxon>
        <taxon>Lactobacillales</taxon>
        <taxon>Lactobacillaceae</taxon>
        <taxon>Oenococcus</taxon>
    </lineage>
</organism>
<keyword evidence="3" id="KW-0238">DNA-binding</keyword>
<dbReference type="GO" id="GO:0003677">
    <property type="term" value="F:DNA binding"/>
    <property type="evidence" value="ECO:0007669"/>
    <property type="project" value="UniProtKB-KW"/>
</dbReference>
<evidence type="ECO:0000259" key="2">
    <source>
        <dbReference type="Pfam" id="PF03807"/>
    </source>
</evidence>
<dbReference type="InterPro" id="IPR051267">
    <property type="entry name" value="STEAP_metalloreductase"/>
</dbReference>
<dbReference type="RefSeq" id="WP_128686248.1">
    <property type="nucleotide sequence ID" value="NZ_CP029684.2"/>
</dbReference>
<evidence type="ECO:0000313" key="4">
    <source>
        <dbReference type="EMBL" id="QAS69803.1"/>
    </source>
</evidence>
<dbReference type="Proteomes" id="UP000286907">
    <property type="component" value="Chromosome"/>
</dbReference>
<evidence type="ECO:0000313" key="3">
    <source>
        <dbReference type="EMBL" id="MDN6900221.1"/>
    </source>
</evidence>
<evidence type="ECO:0000256" key="1">
    <source>
        <dbReference type="ARBA" id="ARBA00023002"/>
    </source>
</evidence>
<reference evidence="4" key="3">
    <citation type="submission" date="2020-01" db="EMBL/GenBank/DDBJ databases">
        <authorList>
            <person name="Cousin F.J."/>
            <person name="Le Guellec R."/>
            <person name="Cretenet M."/>
        </authorList>
    </citation>
    <scope>NUCLEOTIDE SEQUENCE</scope>
    <source>
        <strain evidence="4">UCMA 15228</strain>
    </source>
</reference>
<dbReference type="InterPro" id="IPR036291">
    <property type="entry name" value="NAD(P)-bd_dom_sf"/>
</dbReference>
<feature type="domain" description="Pyrroline-5-carboxylate reductase catalytic N-terminal" evidence="2">
    <location>
        <begin position="2"/>
        <end position="91"/>
    </location>
</feature>
<gene>
    <name evidence="4" type="ORF">DLJ48_04335</name>
    <name evidence="3" type="ORF">EVC35_04270</name>
</gene>
<protein>
    <submittedName>
        <fullName evidence="3">DNA-binding protein</fullName>
    </submittedName>
    <submittedName>
        <fullName evidence="4">NAD(P)-binding domain-containing protein</fullName>
    </submittedName>
</protein>
<dbReference type="Gene3D" id="3.40.50.720">
    <property type="entry name" value="NAD(P)-binding Rossmann-like Domain"/>
    <property type="match status" value="1"/>
</dbReference>
<name>A0AAJ1RE33_9LACO</name>
<keyword evidence="1" id="KW-0560">Oxidoreductase</keyword>
<evidence type="ECO:0000313" key="6">
    <source>
        <dbReference type="Proteomes" id="UP001167919"/>
    </source>
</evidence>
<sequence length="206" mass="22093">MKISFIGSGNVGQALARLFAKAGHTVTLTNRHGKNSLTEIVQSLGKNVTAGDLTDAVNDQDLVVLAIPFNSITNLDDHLLQGQNVIDATNYFPQRDGHLVKFIDHEIASSQFVADYFKGSKVVKAFNSFGVKDLPSLVRTKGALDRTAIPVAGDDPLKQTVMTLIDQIGFDAYDDGPLATSFAIQADGPIFGFEATTAELKVKLAD</sequence>
<dbReference type="InterPro" id="IPR028939">
    <property type="entry name" value="P5C_Rdtase_cat_N"/>
</dbReference>
<evidence type="ECO:0000313" key="5">
    <source>
        <dbReference type="Proteomes" id="UP000286907"/>
    </source>
</evidence>
<dbReference type="AlphaFoldDB" id="A0AAJ1RE33"/>
<accession>A0AAJ1RE33</accession>
<dbReference type="SUPFAM" id="SSF51735">
    <property type="entry name" value="NAD(P)-binding Rossmann-fold domains"/>
    <property type="match status" value="1"/>
</dbReference>
<reference evidence="4 5" key="1">
    <citation type="journal article" date="2019" name="Syst. Appl. Microbiol.">
        <title>Oenococcus sicerae sp. nov., isolated from French cider.</title>
        <authorList>
            <person name="Cousin F.J."/>
            <person name="Le Guellec R."/>
            <person name="Chagnot C."/>
            <person name="Goux D."/>
            <person name="Dalmasso M."/>
            <person name="Laplace J.M."/>
            <person name="Cretenet M."/>
        </authorList>
    </citation>
    <scope>NUCLEOTIDE SEQUENCE [LARGE SCALE GENOMIC DNA]</scope>
    <source>
        <strain evidence="4 5">UCMA 15228</strain>
    </source>
</reference>
<proteinExistence type="predicted"/>
<dbReference type="EMBL" id="SDWY01000002">
    <property type="protein sequence ID" value="MDN6900221.1"/>
    <property type="molecule type" value="Genomic_DNA"/>
</dbReference>
<reference evidence="3" key="2">
    <citation type="submission" date="2019-01" db="EMBL/GenBank/DDBJ databases">
        <title>Oenococcus sicerae UCMA17102.</title>
        <authorList>
            <person name="Cousin F.J."/>
            <person name="Le Guellec R."/>
            <person name="Cretenet M."/>
        </authorList>
    </citation>
    <scope>NUCLEOTIDE SEQUENCE</scope>
    <source>
        <strain evidence="3">UCMA17102</strain>
    </source>
</reference>
<dbReference type="GO" id="GO:0016491">
    <property type="term" value="F:oxidoreductase activity"/>
    <property type="evidence" value="ECO:0007669"/>
    <property type="project" value="UniProtKB-KW"/>
</dbReference>